<proteinExistence type="predicted"/>
<feature type="region of interest" description="Disordered" evidence="1">
    <location>
        <begin position="66"/>
        <end position="116"/>
    </location>
</feature>
<evidence type="ECO:0000256" key="1">
    <source>
        <dbReference type="SAM" id="MobiDB-lite"/>
    </source>
</evidence>
<dbReference type="Gramene" id="ONK56172">
    <property type="protein sequence ID" value="ONK56172"/>
    <property type="gene ID" value="A4U43_C10F4880"/>
</dbReference>
<dbReference type="GO" id="GO:0006511">
    <property type="term" value="P:ubiquitin-dependent protein catabolic process"/>
    <property type="evidence" value="ECO:0007669"/>
    <property type="project" value="InterPro"/>
</dbReference>
<protein>
    <recommendedName>
        <fullName evidence="2">SKP1 component POZ domain-containing protein</fullName>
    </recommendedName>
</protein>
<evidence type="ECO:0000313" key="3">
    <source>
        <dbReference type="EMBL" id="ONK56172.1"/>
    </source>
</evidence>
<organism evidence="3 4">
    <name type="scientific">Asparagus officinalis</name>
    <name type="common">Garden asparagus</name>
    <dbReference type="NCBI Taxonomy" id="4686"/>
    <lineage>
        <taxon>Eukaryota</taxon>
        <taxon>Viridiplantae</taxon>
        <taxon>Streptophyta</taxon>
        <taxon>Embryophyta</taxon>
        <taxon>Tracheophyta</taxon>
        <taxon>Spermatophyta</taxon>
        <taxon>Magnoliopsida</taxon>
        <taxon>Liliopsida</taxon>
        <taxon>Asparagales</taxon>
        <taxon>Asparagaceae</taxon>
        <taxon>Asparagoideae</taxon>
        <taxon>Asparagus</taxon>
    </lineage>
</organism>
<dbReference type="EMBL" id="CM007390">
    <property type="protein sequence ID" value="ONK56172.1"/>
    <property type="molecule type" value="Genomic_DNA"/>
</dbReference>
<sequence length="116" mass="12268">MSKLLLLRVYIPGSRPAANDSKKTIVLRRSNDEEFEIEEAVAMESQTIGERRSPDGDVAAVPLAVHQRGDGHIGDGDRGEDVGGVQEERRREGDGGGGGGGDHRGFEESDGGRGGV</sequence>
<gene>
    <name evidence="3" type="ORF">A4U43_C10F4880</name>
</gene>
<reference evidence="4" key="1">
    <citation type="journal article" date="2017" name="Nat. Commun.">
        <title>The asparagus genome sheds light on the origin and evolution of a young Y chromosome.</title>
        <authorList>
            <person name="Harkess A."/>
            <person name="Zhou J."/>
            <person name="Xu C."/>
            <person name="Bowers J.E."/>
            <person name="Van der Hulst R."/>
            <person name="Ayyampalayam S."/>
            <person name="Mercati F."/>
            <person name="Riccardi P."/>
            <person name="McKain M.R."/>
            <person name="Kakrana A."/>
            <person name="Tang H."/>
            <person name="Ray J."/>
            <person name="Groenendijk J."/>
            <person name="Arikit S."/>
            <person name="Mathioni S.M."/>
            <person name="Nakano M."/>
            <person name="Shan H."/>
            <person name="Telgmann-Rauber A."/>
            <person name="Kanno A."/>
            <person name="Yue Z."/>
            <person name="Chen H."/>
            <person name="Li W."/>
            <person name="Chen Y."/>
            <person name="Xu X."/>
            <person name="Zhang Y."/>
            <person name="Luo S."/>
            <person name="Chen H."/>
            <person name="Gao J."/>
            <person name="Mao Z."/>
            <person name="Pires J.C."/>
            <person name="Luo M."/>
            <person name="Kudrna D."/>
            <person name="Wing R.A."/>
            <person name="Meyers B.C."/>
            <person name="Yi K."/>
            <person name="Kong H."/>
            <person name="Lavrijsen P."/>
            <person name="Sunseri F."/>
            <person name="Falavigna A."/>
            <person name="Ye Y."/>
            <person name="Leebens-Mack J.H."/>
            <person name="Chen G."/>
        </authorList>
    </citation>
    <scope>NUCLEOTIDE SEQUENCE [LARGE SCALE GENOMIC DNA]</scope>
    <source>
        <strain evidence="4">cv. DH0086</strain>
    </source>
</reference>
<feature type="compositionally biased region" description="Basic and acidic residues" evidence="1">
    <location>
        <begin position="101"/>
        <end position="116"/>
    </location>
</feature>
<dbReference type="InterPro" id="IPR016073">
    <property type="entry name" value="Skp1_comp_POZ"/>
</dbReference>
<feature type="compositionally biased region" description="Basic and acidic residues" evidence="1">
    <location>
        <begin position="67"/>
        <end position="94"/>
    </location>
</feature>
<feature type="domain" description="SKP1 component POZ" evidence="2">
    <location>
        <begin position="24"/>
        <end position="49"/>
    </location>
</feature>
<dbReference type="AlphaFoldDB" id="A0A5P1E0R2"/>
<evidence type="ECO:0000259" key="2">
    <source>
        <dbReference type="Pfam" id="PF03931"/>
    </source>
</evidence>
<dbReference type="Pfam" id="PF03931">
    <property type="entry name" value="Skp1_POZ"/>
    <property type="match status" value="1"/>
</dbReference>
<keyword evidence="4" id="KW-1185">Reference proteome</keyword>
<dbReference type="Proteomes" id="UP000243459">
    <property type="component" value="Chromosome 10"/>
</dbReference>
<accession>A0A5P1E0R2</accession>
<name>A0A5P1E0R2_ASPOF</name>
<evidence type="ECO:0000313" key="4">
    <source>
        <dbReference type="Proteomes" id="UP000243459"/>
    </source>
</evidence>